<keyword evidence="2" id="KW-1185">Reference proteome</keyword>
<sequence>MSASELLTIGGTMKLVEKKCATCGSPIYVYENYAREEMYCTLHCMERATFGTVSRGLEQLKTVC</sequence>
<dbReference type="AlphaFoldDB" id="A0A7Z7FBH9"/>
<proteinExistence type="predicted"/>
<gene>
    <name evidence="1" type="ORF">SAMN04488589_0100</name>
</gene>
<comment type="caution">
    <text evidence="1">The sequence shown here is derived from an EMBL/GenBank/DDBJ whole genome shotgun (WGS) entry which is preliminary data.</text>
</comment>
<reference evidence="1 2" key="1">
    <citation type="submission" date="2016-10" db="EMBL/GenBank/DDBJ databases">
        <authorList>
            <person name="Varghese N."/>
            <person name="Submissions S."/>
        </authorList>
    </citation>
    <scope>NUCLEOTIDE SEQUENCE [LARGE SCALE GENOMIC DNA]</scope>
    <source>
        <strain evidence="1 2">PL 12/M</strain>
    </source>
</reference>
<dbReference type="EMBL" id="FNCA01000001">
    <property type="protein sequence ID" value="SDF24464.1"/>
    <property type="molecule type" value="Genomic_DNA"/>
</dbReference>
<dbReference type="Proteomes" id="UP000199259">
    <property type="component" value="Unassembled WGS sequence"/>
</dbReference>
<protein>
    <submittedName>
        <fullName evidence="1">Uncharacterized protein</fullName>
    </submittedName>
</protein>
<evidence type="ECO:0000313" key="1">
    <source>
        <dbReference type="EMBL" id="SDF24464.1"/>
    </source>
</evidence>
<name>A0A7Z7FBH9_9EURY</name>
<organism evidence="1 2">
    <name type="scientific">Methanolobus vulcani</name>
    <dbReference type="NCBI Taxonomy" id="38026"/>
    <lineage>
        <taxon>Archaea</taxon>
        <taxon>Methanobacteriati</taxon>
        <taxon>Methanobacteriota</taxon>
        <taxon>Stenosarchaea group</taxon>
        <taxon>Methanomicrobia</taxon>
        <taxon>Methanosarcinales</taxon>
        <taxon>Methanosarcinaceae</taxon>
        <taxon>Methanolobus</taxon>
    </lineage>
</organism>
<accession>A0A7Z7FBH9</accession>
<evidence type="ECO:0000313" key="2">
    <source>
        <dbReference type="Proteomes" id="UP000199259"/>
    </source>
</evidence>